<evidence type="ECO:0008006" key="5">
    <source>
        <dbReference type="Google" id="ProtNLM"/>
    </source>
</evidence>
<feature type="transmembrane region" description="Helical" evidence="2">
    <location>
        <begin position="37"/>
        <end position="61"/>
    </location>
</feature>
<proteinExistence type="predicted"/>
<sequence length="175" mass="18792">MPHASPTGFYRWQFAAAFVLPLWLLLGYAIFGDSGWGVLGLMFAAPIAFVALGVIALLIAARPGVRQAKAVEWADVAVIGAWHLLIVGAGFYGPSGITFAILAMVGAIAAFWYAVWRLVRDGAKRMRATMDEYERLAAQGRPAAAPGGPSPRATAADDAGEVIVIHEERRWEQRG</sequence>
<keyword evidence="2" id="KW-0812">Transmembrane</keyword>
<keyword evidence="2" id="KW-0472">Membrane</keyword>
<accession>A0ABM8H5P8</accession>
<feature type="compositionally biased region" description="Low complexity" evidence="1">
    <location>
        <begin position="139"/>
        <end position="156"/>
    </location>
</feature>
<gene>
    <name evidence="3" type="ORF">GCM10025870_32420</name>
</gene>
<feature type="transmembrane region" description="Helical" evidence="2">
    <location>
        <begin position="12"/>
        <end position="31"/>
    </location>
</feature>
<evidence type="ECO:0000313" key="4">
    <source>
        <dbReference type="Proteomes" id="UP001321477"/>
    </source>
</evidence>
<evidence type="ECO:0000256" key="1">
    <source>
        <dbReference type="SAM" id="MobiDB-lite"/>
    </source>
</evidence>
<name>A0ABM8H5P8_9MICO</name>
<organism evidence="3 4">
    <name type="scientific">Agromyces marinus</name>
    <dbReference type="NCBI Taxonomy" id="1389020"/>
    <lineage>
        <taxon>Bacteria</taxon>
        <taxon>Bacillati</taxon>
        <taxon>Actinomycetota</taxon>
        <taxon>Actinomycetes</taxon>
        <taxon>Micrococcales</taxon>
        <taxon>Microbacteriaceae</taxon>
        <taxon>Agromyces</taxon>
    </lineage>
</organism>
<dbReference type="Proteomes" id="UP001321477">
    <property type="component" value="Chromosome"/>
</dbReference>
<evidence type="ECO:0000313" key="3">
    <source>
        <dbReference type="EMBL" id="BDZ56169.1"/>
    </source>
</evidence>
<feature type="transmembrane region" description="Helical" evidence="2">
    <location>
        <begin position="73"/>
        <end position="93"/>
    </location>
</feature>
<reference evidence="4" key="1">
    <citation type="journal article" date="2019" name="Int. J. Syst. Evol. Microbiol.">
        <title>The Global Catalogue of Microorganisms (GCM) 10K type strain sequencing project: providing services to taxonomists for standard genome sequencing and annotation.</title>
        <authorList>
            <consortium name="The Broad Institute Genomics Platform"/>
            <consortium name="The Broad Institute Genome Sequencing Center for Infectious Disease"/>
            <person name="Wu L."/>
            <person name="Ma J."/>
        </authorList>
    </citation>
    <scope>NUCLEOTIDE SEQUENCE [LARGE SCALE GENOMIC DNA]</scope>
    <source>
        <strain evidence="4">NBRC 109019</strain>
    </source>
</reference>
<evidence type="ECO:0000256" key="2">
    <source>
        <dbReference type="SAM" id="Phobius"/>
    </source>
</evidence>
<keyword evidence="4" id="KW-1185">Reference proteome</keyword>
<dbReference type="EMBL" id="AP027734">
    <property type="protein sequence ID" value="BDZ56169.1"/>
    <property type="molecule type" value="Genomic_DNA"/>
</dbReference>
<dbReference type="RefSeq" id="WP_286329220.1">
    <property type="nucleotide sequence ID" value="NZ_AP027734.1"/>
</dbReference>
<keyword evidence="2" id="KW-1133">Transmembrane helix</keyword>
<feature type="region of interest" description="Disordered" evidence="1">
    <location>
        <begin position="139"/>
        <end position="161"/>
    </location>
</feature>
<feature type="transmembrane region" description="Helical" evidence="2">
    <location>
        <begin position="99"/>
        <end position="119"/>
    </location>
</feature>
<protein>
    <recommendedName>
        <fullName evidence="5">MFS transporter</fullName>
    </recommendedName>
</protein>